<evidence type="ECO:0000313" key="3">
    <source>
        <dbReference type="EMBL" id="UFP92894.1"/>
    </source>
</evidence>
<dbReference type="Pfam" id="PF12204">
    <property type="entry name" value="DUF3598_N"/>
    <property type="match status" value="1"/>
</dbReference>
<protein>
    <submittedName>
        <fullName evidence="3">DUF3598 family protein</fullName>
    </submittedName>
</protein>
<dbReference type="PANTHER" id="PTHR33404:SF1">
    <property type="entry name" value="SLL0497 PROTEIN"/>
    <property type="match status" value="1"/>
</dbReference>
<dbReference type="SUPFAM" id="SSF50814">
    <property type="entry name" value="Lipocalins"/>
    <property type="match status" value="2"/>
</dbReference>
<accession>A0ABY3PGX1</accession>
<evidence type="ECO:0000313" key="4">
    <source>
        <dbReference type="Proteomes" id="UP001054846"/>
    </source>
</evidence>
<keyword evidence="4" id="KW-1185">Reference proteome</keyword>
<gene>
    <name evidence="3" type="ORF">ISF26_13790</name>
</gene>
<evidence type="ECO:0000259" key="2">
    <source>
        <dbReference type="Pfam" id="PF21053"/>
    </source>
</evidence>
<dbReference type="PANTHER" id="PTHR33404">
    <property type="entry name" value="CELL DIVISION TOPOLOGICAL SPECIFICITY FACTOR HOMOLOG, CHLOROPLASTIC"/>
    <property type="match status" value="1"/>
</dbReference>
<dbReference type="InterPro" id="IPR022017">
    <property type="entry name" value="BFA1-like_DUF3598"/>
</dbReference>
<evidence type="ECO:0000259" key="1">
    <source>
        <dbReference type="Pfam" id="PF12204"/>
    </source>
</evidence>
<feature type="domain" description="Biogenesis factor required for ATP synthase 1-like C-terminal" evidence="2">
    <location>
        <begin position="143"/>
        <end position="277"/>
    </location>
</feature>
<dbReference type="Gene3D" id="2.40.128.20">
    <property type="match status" value="2"/>
</dbReference>
<dbReference type="InterPro" id="IPR012674">
    <property type="entry name" value="Calycin"/>
</dbReference>
<dbReference type="Pfam" id="PF21053">
    <property type="entry name" value="BFA1_C"/>
    <property type="match status" value="1"/>
</dbReference>
<dbReference type="EMBL" id="CP063845">
    <property type="protein sequence ID" value="UFP92894.1"/>
    <property type="molecule type" value="Genomic_DNA"/>
</dbReference>
<dbReference type="InterPro" id="IPR048378">
    <property type="entry name" value="BFA1-like_C"/>
</dbReference>
<reference evidence="3 4" key="1">
    <citation type="journal article" date="2021" name="Genome Biol. Evol.">
        <title>Complete Genome Sequencing of a Novel Gloeobacter Species from a Waterfall Cave in Mexico.</title>
        <authorList>
            <person name="Saw J.H."/>
            <person name="Cardona T."/>
            <person name="Montejano G."/>
        </authorList>
    </citation>
    <scope>NUCLEOTIDE SEQUENCE [LARGE SCALE GENOMIC DNA]</scope>
    <source>
        <strain evidence="3">MG652769</strain>
    </source>
</reference>
<dbReference type="RefSeq" id="WP_230839891.1">
    <property type="nucleotide sequence ID" value="NZ_CP063845.1"/>
</dbReference>
<proteinExistence type="predicted"/>
<dbReference type="Proteomes" id="UP001054846">
    <property type="component" value="Chromosome"/>
</dbReference>
<organism evidence="3 4">
    <name type="scientific">Gloeobacter morelensis MG652769</name>
    <dbReference type="NCBI Taxonomy" id="2781736"/>
    <lineage>
        <taxon>Bacteria</taxon>
        <taxon>Bacillati</taxon>
        <taxon>Cyanobacteriota</taxon>
        <taxon>Cyanophyceae</taxon>
        <taxon>Gloeobacterales</taxon>
        <taxon>Gloeobacteraceae</taxon>
        <taxon>Gloeobacter</taxon>
        <taxon>Gloeobacter morelensis</taxon>
    </lineage>
</organism>
<sequence length="277" mass="31188">MSDSTASQWDRLLKNLGAWRGSFTRLSPTGEQLDDLPSLVSLEGLDEHRTIHQIVRLTSPVDGAVVSEKSFRYSSLNQNIQFFPDGAFCQGSVQIAPFGDFGAEFGLIAGNRRLRLVQLYDNEHRLSRLTLIREHREDRPEPESPPLTVEALEGTWQGESLSLYPDFQPPSVAKTFLTVERRGDQLVQQLRSDHFEWSSTARIDGARLLFEEGSQPVQVLLMAGGASCTGPLVHTWGKPVFMEVGWLVEPGLRQRMIRRFAAKGEWVSLTLVTERRV</sequence>
<feature type="domain" description="DUF3598" evidence="1">
    <location>
        <begin position="6"/>
        <end position="138"/>
    </location>
</feature>
<name>A0ABY3PGX1_9CYAN</name>